<gene>
    <name evidence="1" type="ORF">EG68_02218</name>
</gene>
<dbReference type="EMBL" id="JTDE01000680">
    <property type="protein sequence ID" value="KAF7260592.1"/>
    <property type="molecule type" value="Genomic_DNA"/>
</dbReference>
<evidence type="ECO:0008006" key="3">
    <source>
        <dbReference type="Google" id="ProtNLM"/>
    </source>
</evidence>
<sequence>MKDRSGIFNNDLSAPQILCIWRISVETNLKIALTVDDITVLESYGWFRVFDGDSCDAKVISMQIAESPSLPTRLLSTHNNLIIMTYGIQMKAYYNTGRNITFST</sequence>
<accession>A0A8S9Z125</accession>
<proteinExistence type="predicted"/>
<organism evidence="1 2">
    <name type="scientific">Paragonimus skrjabini miyazakii</name>
    <dbReference type="NCBI Taxonomy" id="59628"/>
    <lineage>
        <taxon>Eukaryota</taxon>
        <taxon>Metazoa</taxon>
        <taxon>Spiralia</taxon>
        <taxon>Lophotrochozoa</taxon>
        <taxon>Platyhelminthes</taxon>
        <taxon>Trematoda</taxon>
        <taxon>Digenea</taxon>
        <taxon>Plagiorchiida</taxon>
        <taxon>Troglotremata</taxon>
        <taxon>Troglotrematidae</taxon>
        <taxon>Paragonimus</taxon>
    </lineage>
</organism>
<dbReference type="OrthoDB" id="6022136at2759"/>
<keyword evidence="2" id="KW-1185">Reference proteome</keyword>
<dbReference type="InterPro" id="IPR035914">
    <property type="entry name" value="Sperma_CUB_dom_sf"/>
</dbReference>
<name>A0A8S9Z125_9TREM</name>
<protein>
    <recommendedName>
        <fullName evidence="3">CUB domain-containing protein</fullName>
    </recommendedName>
</protein>
<evidence type="ECO:0000313" key="2">
    <source>
        <dbReference type="Proteomes" id="UP000822476"/>
    </source>
</evidence>
<dbReference type="Gene3D" id="2.60.120.290">
    <property type="entry name" value="Spermadhesin, CUB domain"/>
    <property type="match status" value="1"/>
</dbReference>
<reference evidence="1" key="1">
    <citation type="submission" date="2019-07" db="EMBL/GenBank/DDBJ databases">
        <title>Annotation for the trematode Paragonimus miyazaki's.</title>
        <authorList>
            <person name="Choi Y.-J."/>
        </authorList>
    </citation>
    <scope>NUCLEOTIDE SEQUENCE</scope>
    <source>
        <strain evidence="1">Japan</strain>
    </source>
</reference>
<dbReference type="Proteomes" id="UP000822476">
    <property type="component" value="Unassembled WGS sequence"/>
</dbReference>
<dbReference type="AlphaFoldDB" id="A0A8S9Z125"/>
<dbReference type="SUPFAM" id="SSF49854">
    <property type="entry name" value="Spermadhesin, CUB domain"/>
    <property type="match status" value="1"/>
</dbReference>
<comment type="caution">
    <text evidence="1">The sequence shown here is derived from an EMBL/GenBank/DDBJ whole genome shotgun (WGS) entry which is preliminary data.</text>
</comment>
<evidence type="ECO:0000313" key="1">
    <source>
        <dbReference type="EMBL" id="KAF7260592.1"/>
    </source>
</evidence>